<dbReference type="RefSeq" id="WP_376864103.1">
    <property type="nucleotide sequence ID" value="NZ_JBHRYB010000001.1"/>
</dbReference>
<dbReference type="Gene3D" id="2.60.120.480">
    <property type="entry name" value="Ureidoglycolate hydrolase"/>
    <property type="match status" value="1"/>
</dbReference>
<dbReference type="Proteomes" id="UP001595722">
    <property type="component" value="Unassembled WGS sequence"/>
</dbReference>
<dbReference type="InterPro" id="IPR011051">
    <property type="entry name" value="RmlC_Cupin_sf"/>
</dbReference>
<evidence type="ECO:0000256" key="2">
    <source>
        <dbReference type="ARBA" id="ARBA00022631"/>
    </source>
</evidence>
<name>A0ABV7VLY8_9GAMM</name>
<dbReference type="InterPro" id="IPR047233">
    <property type="entry name" value="UAH_cupin"/>
</dbReference>
<dbReference type="PANTHER" id="PTHR21221:SF1">
    <property type="entry name" value="UREIDOGLYCOLATE LYASE"/>
    <property type="match status" value="1"/>
</dbReference>
<dbReference type="EMBL" id="JBHRYB010000001">
    <property type="protein sequence ID" value="MFC3678551.1"/>
    <property type="molecule type" value="Genomic_DNA"/>
</dbReference>
<protein>
    <submittedName>
        <fullName evidence="5">Ureidoglycolate lyase</fullName>
    </submittedName>
</protein>
<comment type="catalytic activity">
    <reaction evidence="4">
        <text>(S)-ureidoglycolate = urea + glyoxylate</text>
        <dbReference type="Rhea" id="RHEA:11304"/>
        <dbReference type="ChEBI" id="CHEBI:16199"/>
        <dbReference type="ChEBI" id="CHEBI:36655"/>
        <dbReference type="ChEBI" id="CHEBI:57296"/>
        <dbReference type="EC" id="4.3.2.3"/>
    </reaction>
</comment>
<dbReference type="SUPFAM" id="SSF51182">
    <property type="entry name" value="RmlC-like cupins"/>
    <property type="match status" value="1"/>
</dbReference>
<gene>
    <name evidence="5" type="ORF">ACFOMG_00315</name>
</gene>
<accession>A0ABV7VLY8</accession>
<evidence type="ECO:0000313" key="6">
    <source>
        <dbReference type="Proteomes" id="UP001595722"/>
    </source>
</evidence>
<dbReference type="InterPro" id="IPR024060">
    <property type="entry name" value="Ureidoglycolate_lyase_dom_sf"/>
</dbReference>
<evidence type="ECO:0000256" key="3">
    <source>
        <dbReference type="ARBA" id="ARBA00023239"/>
    </source>
</evidence>
<comment type="caution">
    <text evidence="5">The sequence shown here is derived from an EMBL/GenBank/DDBJ whole genome shotgun (WGS) entry which is preliminary data.</text>
</comment>
<dbReference type="CDD" id="cd20298">
    <property type="entry name" value="cupin_UAH"/>
    <property type="match status" value="1"/>
</dbReference>
<evidence type="ECO:0000256" key="1">
    <source>
        <dbReference type="ARBA" id="ARBA00011738"/>
    </source>
</evidence>
<dbReference type="NCBIfam" id="NF009932">
    <property type="entry name" value="PRK13395.1"/>
    <property type="match status" value="1"/>
</dbReference>
<comment type="subunit">
    <text evidence="1">Homodimer.</text>
</comment>
<evidence type="ECO:0000313" key="5">
    <source>
        <dbReference type="EMBL" id="MFC3678551.1"/>
    </source>
</evidence>
<keyword evidence="3 5" id="KW-0456">Lyase</keyword>
<dbReference type="Pfam" id="PF04115">
    <property type="entry name" value="Ureidogly_lyase"/>
    <property type="match status" value="1"/>
</dbReference>
<dbReference type="PANTHER" id="PTHR21221">
    <property type="entry name" value="UREIDOGLYCOLATE HYDROLASE"/>
    <property type="match status" value="1"/>
</dbReference>
<keyword evidence="6" id="KW-1185">Reference proteome</keyword>
<dbReference type="PIRSF" id="PIRSF017306">
    <property type="entry name" value="Ureidogly_hydro"/>
    <property type="match status" value="1"/>
</dbReference>
<organism evidence="5 6">
    <name type="scientific">Bacterioplanoides pacificum</name>
    <dbReference type="NCBI Taxonomy" id="1171596"/>
    <lineage>
        <taxon>Bacteria</taxon>
        <taxon>Pseudomonadati</taxon>
        <taxon>Pseudomonadota</taxon>
        <taxon>Gammaproteobacteria</taxon>
        <taxon>Oceanospirillales</taxon>
        <taxon>Oceanospirillaceae</taxon>
        <taxon>Bacterioplanoides</taxon>
    </lineage>
</organism>
<reference evidence="6" key="1">
    <citation type="journal article" date="2019" name="Int. J. Syst. Evol. Microbiol.">
        <title>The Global Catalogue of Microorganisms (GCM) 10K type strain sequencing project: providing services to taxonomists for standard genome sequencing and annotation.</title>
        <authorList>
            <consortium name="The Broad Institute Genomics Platform"/>
            <consortium name="The Broad Institute Genome Sequencing Center for Infectious Disease"/>
            <person name="Wu L."/>
            <person name="Ma J."/>
        </authorList>
    </citation>
    <scope>NUCLEOTIDE SEQUENCE [LARGE SCALE GENOMIC DNA]</scope>
    <source>
        <strain evidence="6">KCTC 42424</strain>
    </source>
</reference>
<dbReference type="GO" id="GO:0016829">
    <property type="term" value="F:lyase activity"/>
    <property type="evidence" value="ECO:0007669"/>
    <property type="project" value="UniProtKB-KW"/>
</dbReference>
<proteinExistence type="predicted"/>
<sequence>MTFILKPQPLTTEAFAPFGDVVEAGAKTAIMINGGNTERYDSLARVQVENSDDYAVINIFRAQPRMTQYGQRATDKRTMQVEMMERHPFGSQSFQPLSGEPYLVLVADAVEHLKPENLHLFLARADQGINYHKNTWHHPVLGLNKVCDFLVVDRKGSGNNCEEFYFDQDQRIEIQL</sequence>
<keyword evidence="2" id="KW-0659">Purine metabolism</keyword>
<evidence type="ECO:0000256" key="4">
    <source>
        <dbReference type="ARBA" id="ARBA00047684"/>
    </source>
</evidence>
<dbReference type="InterPro" id="IPR007247">
    <property type="entry name" value="Ureidogly_lyase"/>
</dbReference>